<keyword evidence="3" id="KW-0472">Membrane</keyword>
<dbReference type="RefSeq" id="XP_007334633.1">
    <property type="nucleotide sequence ID" value="XM_007334571.1"/>
</dbReference>
<proteinExistence type="predicted"/>
<gene>
    <name evidence="5" type="ORF">AGABI1DRAFT_109873</name>
</gene>
<evidence type="ECO:0000256" key="1">
    <source>
        <dbReference type="SAM" id="Coils"/>
    </source>
</evidence>
<dbReference type="PANTHER" id="PTHR22093">
    <property type="entry name" value="LEUKOCYTE RECEPTOR CLUSTER LRC MEMBER 1"/>
    <property type="match status" value="1"/>
</dbReference>
<feature type="compositionally biased region" description="Basic and acidic residues" evidence="2">
    <location>
        <begin position="521"/>
        <end position="532"/>
    </location>
</feature>
<dbReference type="EMBL" id="JH971429">
    <property type="protein sequence ID" value="EKM74745.1"/>
    <property type="molecule type" value="Genomic_DNA"/>
</dbReference>
<keyword evidence="1" id="KW-0175">Coiled coil</keyword>
<evidence type="ECO:0000256" key="3">
    <source>
        <dbReference type="SAM" id="Phobius"/>
    </source>
</evidence>
<dbReference type="OrthoDB" id="2159131at2759"/>
<feature type="transmembrane region" description="Helical" evidence="3">
    <location>
        <begin position="72"/>
        <end position="93"/>
    </location>
</feature>
<dbReference type="Proteomes" id="UP000008493">
    <property type="component" value="Unassembled WGS sequence"/>
</dbReference>
<feature type="compositionally biased region" description="Basic residues" evidence="2">
    <location>
        <begin position="575"/>
        <end position="587"/>
    </location>
</feature>
<evidence type="ECO:0000256" key="2">
    <source>
        <dbReference type="SAM" id="MobiDB-lite"/>
    </source>
</evidence>
<reference evidence="6" key="1">
    <citation type="journal article" date="2012" name="Proc. Natl. Acad. Sci. U.S.A.">
        <title>Genome sequence of the button mushroom Agaricus bisporus reveals mechanisms governing adaptation to a humic-rich ecological niche.</title>
        <authorList>
            <person name="Morin E."/>
            <person name="Kohler A."/>
            <person name="Baker A.R."/>
            <person name="Foulongne-Oriol M."/>
            <person name="Lombard V."/>
            <person name="Nagy L.G."/>
            <person name="Ohm R.A."/>
            <person name="Patyshakuliyeva A."/>
            <person name="Brun A."/>
            <person name="Aerts A.L."/>
            <person name="Bailey A.M."/>
            <person name="Billette C."/>
            <person name="Coutinho P.M."/>
            <person name="Deakin G."/>
            <person name="Doddapaneni H."/>
            <person name="Floudas D."/>
            <person name="Grimwood J."/>
            <person name="Hilden K."/>
            <person name="Kuees U."/>
            <person name="LaButti K.M."/>
            <person name="Lapidus A."/>
            <person name="Lindquist E.A."/>
            <person name="Lucas S.M."/>
            <person name="Murat C."/>
            <person name="Riley R.W."/>
            <person name="Salamov A.A."/>
            <person name="Schmutz J."/>
            <person name="Subramanian V."/>
            <person name="Woesten H.A.B."/>
            <person name="Xu J."/>
            <person name="Eastwood D.C."/>
            <person name="Foster G.D."/>
            <person name="Sonnenberg A.S."/>
            <person name="Cullen D."/>
            <person name="de Vries R.P."/>
            <person name="Lundell T."/>
            <person name="Hibbett D.S."/>
            <person name="Henrissat B."/>
            <person name="Burton K.S."/>
            <person name="Kerrigan R.W."/>
            <person name="Challen M.P."/>
            <person name="Grigoriev I.V."/>
            <person name="Martin F."/>
        </authorList>
    </citation>
    <scope>NUCLEOTIDE SEQUENCE [LARGE SCALE GENOMIC DNA]</scope>
    <source>
        <strain evidence="6">JB137-S8 / ATCC MYA-4627 / FGSC 10392</strain>
    </source>
</reference>
<feature type="compositionally biased region" description="Basic and acidic residues" evidence="2">
    <location>
        <begin position="559"/>
        <end position="574"/>
    </location>
</feature>
<dbReference type="InterPro" id="IPR039875">
    <property type="entry name" value="LENG1-like"/>
</dbReference>
<dbReference type="STRING" id="597362.K5XJR9"/>
<dbReference type="SMART" id="SM01083">
    <property type="entry name" value="Cir_N"/>
    <property type="match status" value="1"/>
</dbReference>
<protein>
    <recommendedName>
        <fullName evidence="4">CBF1-interacting co-repressor CIR N-terminal domain-containing protein</fullName>
    </recommendedName>
</protein>
<dbReference type="HOGENOM" id="CLU_464564_0_0_1"/>
<dbReference type="InterPro" id="IPR019339">
    <property type="entry name" value="CIR_N_dom"/>
</dbReference>
<accession>K5XJR9</accession>
<feature type="compositionally biased region" description="Basic and acidic residues" evidence="2">
    <location>
        <begin position="460"/>
        <end position="474"/>
    </location>
</feature>
<dbReference type="Pfam" id="PF10197">
    <property type="entry name" value="Cir_N"/>
    <property type="match status" value="1"/>
</dbReference>
<feature type="compositionally biased region" description="Low complexity" evidence="2">
    <location>
        <begin position="504"/>
        <end position="520"/>
    </location>
</feature>
<evidence type="ECO:0000313" key="6">
    <source>
        <dbReference type="Proteomes" id="UP000008493"/>
    </source>
</evidence>
<feature type="transmembrane region" description="Helical" evidence="3">
    <location>
        <begin position="105"/>
        <end position="127"/>
    </location>
</feature>
<feature type="transmembrane region" description="Helical" evidence="3">
    <location>
        <begin position="202"/>
        <end position="220"/>
    </location>
</feature>
<evidence type="ECO:0000259" key="4">
    <source>
        <dbReference type="SMART" id="SM01083"/>
    </source>
</evidence>
<dbReference type="GeneID" id="18822795"/>
<feature type="coiled-coil region" evidence="1">
    <location>
        <begin position="333"/>
        <end position="364"/>
    </location>
</feature>
<keyword evidence="6" id="KW-1185">Reference proteome</keyword>
<dbReference type="KEGG" id="abp:AGABI1DRAFT109873"/>
<feature type="domain" description="CBF1-interacting co-repressor CIR N-terminal" evidence="4">
    <location>
        <begin position="319"/>
        <end position="355"/>
    </location>
</feature>
<dbReference type="eggNOG" id="ENOG502RR25">
    <property type="taxonomic scope" value="Eukaryota"/>
</dbReference>
<name>K5XJR9_AGABU</name>
<feature type="region of interest" description="Disordered" evidence="2">
    <location>
        <begin position="418"/>
        <end position="587"/>
    </location>
</feature>
<evidence type="ECO:0000313" key="5">
    <source>
        <dbReference type="EMBL" id="EKM74745.1"/>
    </source>
</evidence>
<keyword evidence="3" id="KW-1133">Transmembrane helix</keyword>
<dbReference type="AlphaFoldDB" id="K5XJR9"/>
<dbReference type="PANTHER" id="PTHR22093:SF0">
    <property type="entry name" value="LEUKOCYTE RECEPTOR CLUSTER MEMBER 1"/>
    <property type="match status" value="1"/>
</dbReference>
<feature type="transmembrane region" description="Helical" evidence="3">
    <location>
        <begin position="162"/>
        <end position="181"/>
    </location>
</feature>
<organism evidence="5 6">
    <name type="scientific">Agaricus bisporus var. burnettii (strain JB137-S8 / ATCC MYA-4627 / FGSC 10392)</name>
    <name type="common">White button mushroom</name>
    <dbReference type="NCBI Taxonomy" id="597362"/>
    <lineage>
        <taxon>Eukaryota</taxon>
        <taxon>Fungi</taxon>
        <taxon>Dikarya</taxon>
        <taxon>Basidiomycota</taxon>
        <taxon>Agaricomycotina</taxon>
        <taxon>Agaricomycetes</taxon>
        <taxon>Agaricomycetidae</taxon>
        <taxon>Agaricales</taxon>
        <taxon>Agaricineae</taxon>
        <taxon>Agaricaceae</taxon>
        <taxon>Agaricus</taxon>
    </lineage>
</organism>
<sequence length="587" mass="66620">MPQYPSAVDDASQAYIRRGSGVHLEGKKGYIHLPLLIRAVIPTITGFPLTLRTESIFHSSGLHRQSPWCGRFIRYEAVTVALAVEVVGLMMLLRIRAIYSGRSKTYITIILSLILIIETIVNLWLIIFAHRVIHNPKSGVTSCSNVFDNEKPGIAVLGPASAWIPLMYDTVVFALTLYRTIPPLRNATNTSTIIRRLFEDGLLYYTVILAVTLVLTTMLIKSPEGIRQIAAQTEQLITVAMMSRITLNLRKAARQRHTRFLNSSEETPKRGFWLYRFLPALRSGGDASWLSATHMQLNPSTIDGATTTMGKLNIAHHKSYHPYRRDNIERVRRDEEEAKLQEAKEEGRVMLADAEARIDLLRQRAGLEGKHKDSSTEQNDLEVSVSAPASVGGLPTTNGHINLFHDVEQNMVAALTTTKKADSKTSQEGIKLGPDEKELQRWYTLQRSQRESQAAEDNDDRSKREAQRKYKHDPLTAIEQQLAARPSSSSMPPPTRPRPHQSHSAKPSSSSSPNSSVQARLQRESSERERARALIQRRKRELEGSMTPSTVYNDDEDGYRDVYNRREVQDAHRDRDRRKHRERRRDW</sequence>
<keyword evidence="3" id="KW-0812">Transmembrane</keyword>
<dbReference type="InParanoid" id="K5XJR9"/>